<dbReference type="OrthoDB" id="21471at2759"/>
<sequence>MVEERYTRPQRLVRQPSFVDYKKLRKLILTEKLAPCFDGVEDSEPNSDLEECPICFFFYPSLNRSRCCMKGICTECFLQMKPSPATQLTQCPFCKSSSYTVEYRGARTKEEKGLEQAEEQKVIEAKIRMRFEESQNADQVRLDHRNLSLVEVQSPMSRAGEASNGAIQDLRSFNRSLASGHVDAAESSVLNAWNERHAEFGVDLEEIMMMEAIWRSIQDSTLHKSSTQQSSGSNETGRSHFENYLSNESMSSSALVGPPVSLLSDSVTGGIAAAIARMAERNILQSGTFQSNQTNETQDENSIEQHEMGPVGSSEEPDFDDARSENECLSISSTSDDDSWDSFSACILERNQDSEDGLNSDEDPVMELIDTDDSCSSSVHTISDVGSPNCSNMYESLSCSRRSGPIAAETNFTAFANSNS</sequence>
<dbReference type="GO" id="GO:0005737">
    <property type="term" value="C:cytoplasm"/>
    <property type="evidence" value="ECO:0007669"/>
    <property type="project" value="TreeGrafter"/>
</dbReference>
<dbReference type="InParanoid" id="A0A200QZ61"/>
<dbReference type="InterPro" id="IPR039301">
    <property type="entry name" value="Sip5/DA2"/>
</dbReference>
<dbReference type="STRING" id="56857.A0A200QZ61"/>
<organism evidence="2 3">
    <name type="scientific">Macleaya cordata</name>
    <name type="common">Five-seeded plume-poppy</name>
    <name type="synonym">Bocconia cordata</name>
    <dbReference type="NCBI Taxonomy" id="56857"/>
    <lineage>
        <taxon>Eukaryota</taxon>
        <taxon>Viridiplantae</taxon>
        <taxon>Streptophyta</taxon>
        <taxon>Embryophyta</taxon>
        <taxon>Tracheophyta</taxon>
        <taxon>Spermatophyta</taxon>
        <taxon>Magnoliopsida</taxon>
        <taxon>Ranunculales</taxon>
        <taxon>Papaveraceae</taxon>
        <taxon>Papaveroideae</taxon>
        <taxon>Macleaya</taxon>
    </lineage>
</organism>
<evidence type="ECO:0000256" key="1">
    <source>
        <dbReference type="SAM" id="MobiDB-lite"/>
    </source>
</evidence>
<evidence type="ECO:0000313" key="3">
    <source>
        <dbReference type="Proteomes" id="UP000195402"/>
    </source>
</evidence>
<dbReference type="AlphaFoldDB" id="A0A200QZ61"/>
<proteinExistence type="predicted"/>
<dbReference type="PANTHER" id="PTHR31315:SF1">
    <property type="entry name" value="PROTEIN SIP5"/>
    <property type="match status" value="1"/>
</dbReference>
<reference evidence="2 3" key="1">
    <citation type="journal article" date="2017" name="Mol. Plant">
        <title>The Genome of Medicinal Plant Macleaya cordata Provides New Insights into Benzylisoquinoline Alkaloids Metabolism.</title>
        <authorList>
            <person name="Liu X."/>
            <person name="Liu Y."/>
            <person name="Huang P."/>
            <person name="Ma Y."/>
            <person name="Qing Z."/>
            <person name="Tang Q."/>
            <person name="Cao H."/>
            <person name="Cheng P."/>
            <person name="Zheng Y."/>
            <person name="Yuan Z."/>
            <person name="Zhou Y."/>
            <person name="Liu J."/>
            <person name="Tang Z."/>
            <person name="Zhuo Y."/>
            <person name="Zhang Y."/>
            <person name="Yu L."/>
            <person name="Huang J."/>
            <person name="Yang P."/>
            <person name="Peng Q."/>
            <person name="Zhang J."/>
            <person name="Jiang W."/>
            <person name="Zhang Z."/>
            <person name="Lin K."/>
            <person name="Ro D.K."/>
            <person name="Chen X."/>
            <person name="Xiong X."/>
            <person name="Shang Y."/>
            <person name="Huang S."/>
            <person name="Zeng J."/>
        </authorList>
    </citation>
    <scope>NUCLEOTIDE SEQUENCE [LARGE SCALE GENOMIC DNA]</scope>
    <source>
        <strain evidence="3">cv. BLH2017</strain>
        <tissue evidence="2">Root</tissue>
    </source>
</reference>
<gene>
    <name evidence="2" type="ORF">BVC80_1829g8</name>
</gene>
<keyword evidence="3" id="KW-1185">Reference proteome</keyword>
<evidence type="ECO:0008006" key="4">
    <source>
        <dbReference type="Google" id="ProtNLM"/>
    </source>
</evidence>
<dbReference type="EMBL" id="MVGT01000735">
    <property type="protein sequence ID" value="OVA15728.1"/>
    <property type="molecule type" value="Genomic_DNA"/>
</dbReference>
<name>A0A200QZ61_MACCD</name>
<feature type="region of interest" description="Disordered" evidence="1">
    <location>
        <begin position="287"/>
        <end position="338"/>
    </location>
</feature>
<feature type="compositionally biased region" description="Polar residues" evidence="1">
    <location>
        <begin position="287"/>
        <end position="296"/>
    </location>
</feature>
<protein>
    <recommendedName>
        <fullName evidence="4">Zinc finger protein</fullName>
    </recommendedName>
</protein>
<evidence type="ECO:0000313" key="2">
    <source>
        <dbReference type="EMBL" id="OVA15728.1"/>
    </source>
</evidence>
<dbReference type="PANTHER" id="PTHR31315">
    <property type="entry name" value="PROTEIN SIP5"/>
    <property type="match status" value="1"/>
</dbReference>
<comment type="caution">
    <text evidence="2">The sequence shown here is derived from an EMBL/GenBank/DDBJ whole genome shotgun (WGS) entry which is preliminary data.</text>
</comment>
<dbReference type="OMA" id="CFDGVEE"/>
<dbReference type="Proteomes" id="UP000195402">
    <property type="component" value="Unassembled WGS sequence"/>
</dbReference>
<accession>A0A200QZ61</accession>